<dbReference type="Proteomes" id="UP000198802">
    <property type="component" value="Unassembled WGS sequence"/>
</dbReference>
<accession>A0A0S4QUG5</accession>
<evidence type="ECO:0000313" key="2">
    <source>
        <dbReference type="EMBL" id="CUU58488.1"/>
    </source>
</evidence>
<feature type="region of interest" description="Disordered" evidence="1">
    <location>
        <begin position="52"/>
        <end position="71"/>
    </location>
</feature>
<proteinExistence type="predicted"/>
<reference evidence="3" key="1">
    <citation type="submission" date="2015-11" db="EMBL/GenBank/DDBJ databases">
        <authorList>
            <person name="Varghese N."/>
        </authorList>
    </citation>
    <scope>NUCLEOTIDE SEQUENCE [LARGE SCALE GENOMIC DNA]</scope>
    <source>
        <strain evidence="3">DSM 45899</strain>
    </source>
</reference>
<feature type="region of interest" description="Disordered" evidence="1">
    <location>
        <begin position="368"/>
        <end position="387"/>
    </location>
</feature>
<protein>
    <submittedName>
        <fullName evidence="2">Uncharacterized protein</fullName>
    </submittedName>
</protein>
<dbReference type="EMBL" id="FAOZ01000019">
    <property type="protein sequence ID" value="CUU58488.1"/>
    <property type="molecule type" value="Genomic_DNA"/>
</dbReference>
<evidence type="ECO:0000256" key="1">
    <source>
        <dbReference type="SAM" id="MobiDB-lite"/>
    </source>
</evidence>
<keyword evidence="3" id="KW-1185">Reference proteome</keyword>
<name>A0A0S4QUG5_9ACTN</name>
<evidence type="ECO:0000313" key="3">
    <source>
        <dbReference type="Proteomes" id="UP000198802"/>
    </source>
</evidence>
<sequence length="387" mass="41795">MTALGDTLEAMSTSARRWSSLQADLRGWVDHAAVAAAVSTAQATRGFRVVVSPPGAPGNQQAPAGMDTRRGSLQATPESLRVDWHGDSDGNPDSDGVVVRGLQWRRRHCGKVHGSRPAAAEFGLTAVGISELALVRPWLVLSGLDLAAPRPDAQERDGRPATWVRGVPRDQNFAPRLHNLPEGDSYDLVVDDATGVLLELTAWSGERKTEQLSLRAPRFDAPIDPRRFDLGAVGTVAESERLGGQARPLAALAREVDFTVLAPRDLTYAGVLENDEDGAAIVAHSYGGRLPISRVWFVQSRGARMADPAEWKPIALADGTPARWWSPADDSDQGHVRFERAGTQIWVLGHGRREIHDLAISLAPVSWPESEPFPSSTRTCGDPGHEP</sequence>
<dbReference type="AlphaFoldDB" id="A0A0S4QUG5"/>
<organism evidence="2 3">
    <name type="scientific">Parafrankia irregularis</name>
    <dbReference type="NCBI Taxonomy" id="795642"/>
    <lineage>
        <taxon>Bacteria</taxon>
        <taxon>Bacillati</taxon>
        <taxon>Actinomycetota</taxon>
        <taxon>Actinomycetes</taxon>
        <taxon>Frankiales</taxon>
        <taxon>Frankiaceae</taxon>
        <taxon>Parafrankia</taxon>
    </lineage>
</organism>
<dbReference type="RefSeq" id="WP_091281600.1">
    <property type="nucleotide sequence ID" value="NZ_FAOZ01000019.1"/>
</dbReference>
<gene>
    <name evidence="2" type="ORF">Ga0074812_119122</name>
</gene>